<proteinExistence type="predicted"/>
<accession>A0AAE1DX44</accession>
<comment type="caution">
    <text evidence="1">The sequence shown here is derived from an EMBL/GenBank/DDBJ whole genome shotgun (WGS) entry which is preliminary data.</text>
</comment>
<keyword evidence="2" id="KW-1185">Reference proteome</keyword>
<dbReference type="Proteomes" id="UP001283361">
    <property type="component" value="Unassembled WGS sequence"/>
</dbReference>
<evidence type="ECO:0000313" key="1">
    <source>
        <dbReference type="EMBL" id="KAK3784753.1"/>
    </source>
</evidence>
<dbReference type="AlphaFoldDB" id="A0AAE1DX44"/>
<dbReference type="EMBL" id="JAWDGP010002216">
    <property type="protein sequence ID" value="KAK3784753.1"/>
    <property type="molecule type" value="Genomic_DNA"/>
</dbReference>
<name>A0AAE1DX44_9GAST</name>
<reference evidence="1" key="1">
    <citation type="journal article" date="2023" name="G3 (Bethesda)">
        <title>A reference genome for the long-term kleptoplast-retaining sea slug Elysia crispata morphotype clarki.</title>
        <authorList>
            <person name="Eastman K.E."/>
            <person name="Pendleton A.L."/>
            <person name="Shaikh M.A."/>
            <person name="Suttiyut T."/>
            <person name="Ogas R."/>
            <person name="Tomko P."/>
            <person name="Gavelis G."/>
            <person name="Widhalm J.R."/>
            <person name="Wisecaver J.H."/>
        </authorList>
    </citation>
    <scope>NUCLEOTIDE SEQUENCE</scope>
    <source>
        <strain evidence="1">ECLA1</strain>
    </source>
</reference>
<evidence type="ECO:0000313" key="2">
    <source>
        <dbReference type="Proteomes" id="UP001283361"/>
    </source>
</evidence>
<gene>
    <name evidence="1" type="ORF">RRG08_032206</name>
</gene>
<sequence>MFGLARLWESSKFPIKINVMGKSTTKDASQHCYNIDQLRSGGRGQPWLQVNSGANELPARPRPVSPGCSLLGGLRRLNLITPQARIRSQSLSCVGPSWPEQSGYRIPSLCGLSQGSLPV</sequence>
<protein>
    <submittedName>
        <fullName evidence="1">Uncharacterized protein</fullName>
    </submittedName>
</protein>
<organism evidence="1 2">
    <name type="scientific">Elysia crispata</name>
    <name type="common">lettuce slug</name>
    <dbReference type="NCBI Taxonomy" id="231223"/>
    <lineage>
        <taxon>Eukaryota</taxon>
        <taxon>Metazoa</taxon>
        <taxon>Spiralia</taxon>
        <taxon>Lophotrochozoa</taxon>
        <taxon>Mollusca</taxon>
        <taxon>Gastropoda</taxon>
        <taxon>Heterobranchia</taxon>
        <taxon>Euthyneura</taxon>
        <taxon>Panpulmonata</taxon>
        <taxon>Sacoglossa</taxon>
        <taxon>Placobranchoidea</taxon>
        <taxon>Plakobranchidae</taxon>
        <taxon>Elysia</taxon>
    </lineage>
</organism>